<dbReference type="Pfam" id="PF00501">
    <property type="entry name" value="AMP-binding"/>
    <property type="match status" value="1"/>
</dbReference>
<dbReference type="Pfam" id="PF23024">
    <property type="entry name" value="AMP-dom_DIP2-like"/>
    <property type="match status" value="1"/>
</dbReference>
<protein>
    <submittedName>
        <fullName evidence="8">Fatty acyl-AMP ligase</fullName>
    </submittedName>
</protein>
<proteinExistence type="inferred from homology"/>
<dbReference type="Gene3D" id="3.40.50.12780">
    <property type="entry name" value="N-terminal domain of ligase-like"/>
    <property type="match status" value="1"/>
</dbReference>
<evidence type="ECO:0000256" key="5">
    <source>
        <dbReference type="SAM" id="MobiDB-lite"/>
    </source>
</evidence>
<dbReference type="InterPro" id="IPR042099">
    <property type="entry name" value="ANL_N_sf"/>
</dbReference>
<gene>
    <name evidence="8" type="ORF">J4573_27860</name>
</gene>
<dbReference type="AlphaFoldDB" id="A0A939PDP9"/>
<dbReference type="EMBL" id="JAGEOJ010000011">
    <property type="protein sequence ID" value="MBO2450942.1"/>
    <property type="molecule type" value="Genomic_DNA"/>
</dbReference>
<accession>A0A939PDP9</accession>
<dbReference type="InterPro" id="IPR025110">
    <property type="entry name" value="AMP-bd_C"/>
</dbReference>
<dbReference type="InterPro" id="IPR040097">
    <property type="entry name" value="FAAL/FAAC"/>
</dbReference>
<dbReference type="PANTHER" id="PTHR22754">
    <property type="entry name" value="DISCO-INTERACTING PROTEIN 2 DIP2 -RELATED"/>
    <property type="match status" value="1"/>
</dbReference>
<dbReference type="GO" id="GO:0071766">
    <property type="term" value="P:Actinobacterium-type cell wall biogenesis"/>
    <property type="evidence" value="ECO:0007669"/>
    <property type="project" value="UniProtKB-ARBA"/>
</dbReference>
<organism evidence="8 9">
    <name type="scientific">Actinomadura barringtoniae</name>
    <dbReference type="NCBI Taxonomy" id="1427535"/>
    <lineage>
        <taxon>Bacteria</taxon>
        <taxon>Bacillati</taxon>
        <taxon>Actinomycetota</taxon>
        <taxon>Actinomycetes</taxon>
        <taxon>Streptosporangiales</taxon>
        <taxon>Thermomonosporaceae</taxon>
        <taxon>Actinomadura</taxon>
    </lineage>
</organism>
<comment type="similarity">
    <text evidence="1">Belongs to the ATP-dependent AMP-binding enzyme family.</text>
</comment>
<dbReference type="SUPFAM" id="SSF56801">
    <property type="entry name" value="Acetyl-CoA synthetase-like"/>
    <property type="match status" value="1"/>
</dbReference>
<dbReference type="GO" id="GO:0008610">
    <property type="term" value="P:lipid biosynthetic process"/>
    <property type="evidence" value="ECO:0007669"/>
    <property type="project" value="InterPro"/>
</dbReference>
<dbReference type="PANTHER" id="PTHR22754:SF32">
    <property type="entry name" value="DISCO-INTERACTING PROTEIN 2"/>
    <property type="match status" value="1"/>
</dbReference>
<dbReference type="PROSITE" id="PS00455">
    <property type="entry name" value="AMP_BINDING"/>
    <property type="match status" value="1"/>
</dbReference>
<feature type="region of interest" description="Disordered" evidence="5">
    <location>
        <begin position="157"/>
        <end position="176"/>
    </location>
</feature>
<sequence>MAALSILDLFAAQLDEHPDRELFTFVDKHGKDRARLTAASIARDAADVRLFLDSEGFAPGDRVVLAYPPGPEFIVALVGCLMAGVLPAAVLPPDPRHGRGNEDGFVSAVLDCEARAVLTSTGYDRLRKLATVAGAVTRSGRRWPDIPWHRTDRLAYDDPEEGPREWHRPESDDEPALLQYTSGSTGTARGVVMSHRNLIAEAASNAADYGLVPSEVGVTWLPHYHDFCLINVIMNVLSGNLRIYMLSPLDFLRSPGLWFETMSRVGATETHAPNFAYDLVVRRTTPEQRARWDLSRVRMVMSAAEPVLARTVDTFFREFAATGLRPETFCPTYGLAEACVSVTGWGRSRVTVDPEALSLGKVIRVEDGAVGEDGAAGADCAAEPDGARKDRRRRAATYFGCGKVTKPGSRVRIIDPDTCEPCGPDQAGEIWVDSETKALGYYGREAESREVFYAAVAGDTDTRRYLRTGDLGFFADGEIVITGRIKDMIVVRGRNHHAEDLEESVRLCHPDVRPGGIAVTAATPGDGEDRAEQVVVFVERRDAATDEATAEEIVAAVRHRLRLDHQLTGVTVVVGPKGLVAKTTSGKVRRRTCAQLYVSGPLPEGTSVHPPADSRRESGIEVSAC</sequence>
<feature type="domain" description="AMP-dependent synthetase/ligase" evidence="6">
    <location>
        <begin position="10"/>
        <end position="442"/>
    </location>
</feature>
<keyword evidence="3" id="KW-0276">Fatty acid metabolism</keyword>
<evidence type="ECO:0000256" key="4">
    <source>
        <dbReference type="ARBA" id="ARBA00023098"/>
    </source>
</evidence>
<dbReference type="RefSeq" id="WP_208258813.1">
    <property type="nucleotide sequence ID" value="NZ_JAGEOJ010000011.1"/>
</dbReference>
<feature type="compositionally biased region" description="Basic and acidic residues" evidence="5">
    <location>
        <begin position="157"/>
        <end position="170"/>
    </location>
</feature>
<keyword evidence="9" id="KW-1185">Reference proteome</keyword>
<evidence type="ECO:0000259" key="7">
    <source>
        <dbReference type="Pfam" id="PF23024"/>
    </source>
</evidence>
<reference evidence="8" key="1">
    <citation type="submission" date="2021-03" db="EMBL/GenBank/DDBJ databases">
        <authorList>
            <person name="Kanchanasin P."/>
            <person name="Saeng-In P."/>
            <person name="Phongsopitanun W."/>
            <person name="Yuki M."/>
            <person name="Kudo T."/>
            <person name="Ohkuma M."/>
            <person name="Tanasupawat S."/>
        </authorList>
    </citation>
    <scope>NUCLEOTIDE SEQUENCE</scope>
    <source>
        <strain evidence="8">GKU 128</strain>
    </source>
</reference>
<evidence type="ECO:0000256" key="1">
    <source>
        <dbReference type="ARBA" id="ARBA00006432"/>
    </source>
</evidence>
<evidence type="ECO:0000256" key="3">
    <source>
        <dbReference type="ARBA" id="ARBA00022832"/>
    </source>
</evidence>
<dbReference type="Gene3D" id="3.30.300.30">
    <property type="match status" value="1"/>
</dbReference>
<dbReference type="InterPro" id="IPR045851">
    <property type="entry name" value="AMP-bd_C_sf"/>
</dbReference>
<keyword evidence="2 8" id="KW-0436">Ligase</keyword>
<keyword evidence="4" id="KW-0443">Lipid metabolism</keyword>
<dbReference type="Proteomes" id="UP000669179">
    <property type="component" value="Unassembled WGS sequence"/>
</dbReference>
<comment type="caution">
    <text evidence="8">The sequence shown here is derived from an EMBL/GenBank/DDBJ whole genome shotgun (WGS) entry which is preliminary data.</text>
</comment>
<dbReference type="GO" id="GO:0016874">
    <property type="term" value="F:ligase activity"/>
    <property type="evidence" value="ECO:0007669"/>
    <property type="project" value="UniProtKB-KW"/>
</dbReference>
<evidence type="ECO:0000313" key="8">
    <source>
        <dbReference type="EMBL" id="MBO2450942.1"/>
    </source>
</evidence>
<feature type="region of interest" description="Disordered" evidence="5">
    <location>
        <begin position="599"/>
        <end position="625"/>
    </location>
</feature>
<dbReference type="CDD" id="cd05931">
    <property type="entry name" value="FAAL"/>
    <property type="match status" value="1"/>
</dbReference>
<dbReference type="InterPro" id="IPR020845">
    <property type="entry name" value="AMP-binding_CS"/>
</dbReference>
<evidence type="ECO:0000313" key="9">
    <source>
        <dbReference type="Proteomes" id="UP000669179"/>
    </source>
</evidence>
<evidence type="ECO:0000256" key="2">
    <source>
        <dbReference type="ARBA" id="ARBA00022598"/>
    </source>
</evidence>
<name>A0A939PDP9_9ACTN</name>
<feature type="domain" description="AMP-binding enzyme C-terminal" evidence="7">
    <location>
        <begin position="487"/>
        <end position="603"/>
    </location>
</feature>
<evidence type="ECO:0000259" key="6">
    <source>
        <dbReference type="Pfam" id="PF00501"/>
    </source>
</evidence>
<dbReference type="InterPro" id="IPR000873">
    <property type="entry name" value="AMP-dep_synth/lig_dom"/>
</dbReference>
<dbReference type="GO" id="GO:0006631">
    <property type="term" value="P:fatty acid metabolic process"/>
    <property type="evidence" value="ECO:0007669"/>
    <property type="project" value="UniProtKB-KW"/>
</dbReference>